<keyword evidence="4" id="KW-0378">Hydrolase</keyword>
<keyword evidence="3 9" id="KW-0812">Transmembrane</keyword>
<feature type="compositionally biased region" description="Polar residues" evidence="8">
    <location>
        <begin position="436"/>
        <end position="445"/>
    </location>
</feature>
<feature type="transmembrane region" description="Helical" evidence="9">
    <location>
        <begin position="99"/>
        <end position="119"/>
    </location>
</feature>
<evidence type="ECO:0000256" key="8">
    <source>
        <dbReference type="SAM" id="MobiDB-lite"/>
    </source>
</evidence>
<evidence type="ECO:0000313" key="11">
    <source>
        <dbReference type="Proteomes" id="UP000740926"/>
    </source>
</evidence>
<feature type="compositionally biased region" description="Basic and acidic residues" evidence="8">
    <location>
        <begin position="373"/>
        <end position="394"/>
    </location>
</feature>
<feature type="region of interest" description="Disordered" evidence="8">
    <location>
        <begin position="373"/>
        <end position="472"/>
    </location>
</feature>
<dbReference type="InterPro" id="IPR006639">
    <property type="entry name" value="Preselin/SPP"/>
</dbReference>
<protein>
    <recommendedName>
        <fullName evidence="12">Minor histocompatibility antigen H13</fullName>
    </recommendedName>
</protein>
<evidence type="ECO:0000256" key="7">
    <source>
        <dbReference type="ARBA" id="ARBA00023136"/>
    </source>
</evidence>
<dbReference type="SMART" id="SM00730">
    <property type="entry name" value="PSN"/>
    <property type="match status" value="1"/>
</dbReference>
<keyword evidence="5" id="KW-0256">Endoplasmic reticulum</keyword>
<dbReference type="GO" id="GO:0033619">
    <property type="term" value="P:membrane protein proteolysis"/>
    <property type="evidence" value="ECO:0007669"/>
    <property type="project" value="TreeGrafter"/>
</dbReference>
<proteinExistence type="inferred from homology"/>
<evidence type="ECO:0008006" key="12">
    <source>
        <dbReference type="Google" id="ProtNLM"/>
    </source>
</evidence>
<feature type="transmembrane region" description="Helical" evidence="9">
    <location>
        <begin position="174"/>
        <end position="194"/>
    </location>
</feature>
<gene>
    <name evidence="10" type="ORF">G6F50_003250</name>
</gene>
<feature type="transmembrane region" description="Helical" evidence="9">
    <location>
        <begin position="201"/>
        <end position="222"/>
    </location>
</feature>
<comment type="caution">
    <text evidence="10">The sequence shown here is derived from an EMBL/GenBank/DDBJ whole genome shotgun (WGS) entry which is preliminary data.</text>
</comment>
<evidence type="ECO:0000256" key="9">
    <source>
        <dbReference type="SAM" id="Phobius"/>
    </source>
</evidence>
<evidence type="ECO:0000256" key="3">
    <source>
        <dbReference type="ARBA" id="ARBA00022692"/>
    </source>
</evidence>
<dbReference type="Proteomes" id="UP000740926">
    <property type="component" value="Unassembled WGS sequence"/>
</dbReference>
<keyword evidence="11" id="KW-1185">Reference proteome</keyword>
<keyword evidence="7 9" id="KW-0472">Membrane</keyword>
<sequence length="472" mass="52953">MVSHYFNTTDDWLTSTGASLALLVLAMIPICIGSYVSLSMMKNSTGNNRTGSDSLEEDKRMHVLSTQHALAFPIIGSIAIFYTYLALKSIDPEYINEGITIATSVLSTALFSNTILLVAKNNMPRTWLNRIENYQLSFSRQGEEVCHIHITLVHLFILTISIILSVAYAVTQHWIIGDLFAICLIINITGFLTIDSFWTGAILMFGMLMHDVLWISGSETIISVSESFSNAPVNIVWPRHIETFVLNKLAHENQLFTLFSITDIIIPGIFIAYCLRFDRSKAWKKGNLSEEFEKPFYNSAMIAYAVSSGASIFAVHYTKKSQSALFYIMPTLILSTLITAKMDNSLKEVTNVSPVVESLEKLRFLTDHEERPDRFASKAIKEKAKGSSKNDIKSTARSVSKGKRTRSQSKTRSTRQDTNKMPSTAAVATTEAMGRNESNATMNQNKENENLESKRKRASSRISRKKQLEDYI</sequence>
<evidence type="ECO:0000256" key="5">
    <source>
        <dbReference type="ARBA" id="ARBA00022824"/>
    </source>
</evidence>
<dbReference type="PANTHER" id="PTHR12174">
    <property type="entry name" value="SIGNAL PEPTIDE PEPTIDASE"/>
    <property type="match status" value="1"/>
</dbReference>
<dbReference type="Pfam" id="PF04258">
    <property type="entry name" value="Peptidase_A22B"/>
    <property type="match status" value="1"/>
</dbReference>
<evidence type="ECO:0000256" key="6">
    <source>
        <dbReference type="ARBA" id="ARBA00022989"/>
    </source>
</evidence>
<evidence type="ECO:0000313" key="10">
    <source>
        <dbReference type="EMBL" id="KAG1572990.1"/>
    </source>
</evidence>
<feature type="transmembrane region" description="Helical" evidence="9">
    <location>
        <begin position="145"/>
        <end position="168"/>
    </location>
</feature>
<organism evidence="10 11">
    <name type="scientific">Rhizopus delemar</name>
    <dbReference type="NCBI Taxonomy" id="936053"/>
    <lineage>
        <taxon>Eukaryota</taxon>
        <taxon>Fungi</taxon>
        <taxon>Fungi incertae sedis</taxon>
        <taxon>Mucoromycota</taxon>
        <taxon>Mucoromycotina</taxon>
        <taxon>Mucoromycetes</taxon>
        <taxon>Mucorales</taxon>
        <taxon>Mucorineae</taxon>
        <taxon>Rhizopodaceae</taxon>
        <taxon>Rhizopus</taxon>
    </lineage>
</organism>
<dbReference type="GO" id="GO:0006465">
    <property type="term" value="P:signal peptide processing"/>
    <property type="evidence" value="ECO:0007669"/>
    <property type="project" value="TreeGrafter"/>
</dbReference>
<keyword evidence="6 9" id="KW-1133">Transmembrane helix</keyword>
<evidence type="ECO:0000256" key="1">
    <source>
        <dbReference type="ARBA" id="ARBA00004477"/>
    </source>
</evidence>
<dbReference type="PANTHER" id="PTHR12174:SF23">
    <property type="entry name" value="MINOR HISTOCOMPATIBILITY ANTIGEN H13"/>
    <property type="match status" value="1"/>
</dbReference>
<dbReference type="InterPro" id="IPR007369">
    <property type="entry name" value="Peptidase_A22B_SPP"/>
</dbReference>
<dbReference type="GO" id="GO:0098553">
    <property type="term" value="C:lumenal side of endoplasmic reticulum membrane"/>
    <property type="evidence" value="ECO:0007669"/>
    <property type="project" value="TreeGrafter"/>
</dbReference>
<dbReference type="AlphaFoldDB" id="A0A9P6Z956"/>
<accession>A0A9P6Z956</accession>
<comment type="subcellular location">
    <subcellularLocation>
        <location evidence="1">Endoplasmic reticulum membrane</location>
        <topology evidence="1">Multi-pass membrane protein</topology>
    </subcellularLocation>
</comment>
<dbReference type="GO" id="GO:0042500">
    <property type="term" value="F:aspartic endopeptidase activity, intramembrane cleaving"/>
    <property type="evidence" value="ECO:0007669"/>
    <property type="project" value="InterPro"/>
</dbReference>
<feature type="compositionally biased region" description="Basic residues" evidence="8">
    <location>
        <begin position="400"/>
        <end position="413"/>
    </location>
</feature>
<comment type="similarity">
    <text evidence="2">Belongs to the peptidase A22B family.</text>
</comment>
<feature type="transmembrane region" description="Helical" evidence="9">
    <location>
        <begin position="296"/>
        <end position="318"/>
    </location>
</feature>
<dbReference type="EMBL" id="JAANIU010000342">
    <property type="protein sequence ID" value="KAG1572990.1"/>
    <property type="molecule type" value="Genomic_DNA"/>
</dbReference>
<feature type="transmembrane region" description="Helical" evidence="9">
    <location>
        <begin position="255"/>
        <end position="275"/>
    </location>
</feature>
<feature type="compositionally biased region" description="Basic residues" evidence="8">
    <location>
        <begin position="454"/>
        <end position="465"/>
    </location>
</feature>
<evidence type="ECO:0000256" key="2">
    <source>
        <dbReference type="ARBA" id="ARBA00006859"/>
    </source>
</evidence>
<reference evidence="10 11" key="1">
    <citation type="journal article" date="2020" name="Microb. Genom.">
        <title>Genetic diversity of clinical and environmental Mucorales isolates obtained from an investigation of mucormycosis cases among solid organ transplant recipients.</title>
        <authorList>
            <person name="Nguyen M.H."/>
            <person name="Kaul D."/>
            <person name="Muto C."/>
            <person name="Cheng S.J."/>
            <person name="Richter R.A."/>
            <person name="Bruno V.M."/>
            <person name="Liu G."/>
            <person name="Beyhan S."/>
            <person name="Sundermann A.J."/>
            <person name="Mounaud S."/>
            <person name="Pasculle A.W."/>
            <person name="Nierman W.C."/>
            <person name="Driscoll E."/>
            <person name="Cumbie R."/>
            <person name="Clancy C.J."/>
            <person name="Dupont C.L."/>
        </authorList>
    </citation>
    <scope>NUCLEOTIDE SEQUENCE [LARGE SCALE GENOMIC DNA]</scope>
    <source>
        <strain evidence="10 11">GL24</strain>
    </source>
</reference>
<feature type="transmembrane region" description="Helical" evidence="9">
    <location>
        <begin position="324"/>
        <end position="340"/>
    </location>
</feature>
<dbReference type="GO" id="GO:0098554">
    <property type="term" value="C:cytoplasmic side of endoplasmic reticulum membrane"/>
    <property type="evidence" value="ECO:0007669"/>
    <property type="project" value="TreeGrafter"/>
</dbReference>
<feature type="transmembrane region" description="Helical" evidence="9">
    <location>
        <begin position="20"/>
        <end position="38"/>
    </location>
</feature>
<feature type="transmembrane region" description="Helical" evidence="9">
    <location>
        <begin position="69"/>
        <end position="87"/>
    </location>
</feature>
<evidence type="ECO:0000256" key="4">
    <source>
        <dbReference type="ARBA" id="ARBA00022801"/>
    </source>
</evidence>
<name>A0A9P6Z956_9FUNG</name>